<reference evidence="1 2" key="1">
    <citation type="journal article" date="2024" name="Plant Biotechnol. J.">
        <title>Genome and CRISPR/Cas9 system of a widespread forest tree (Populus alba) in the world.</title>
        <authorList>
            <person name="Liu Y.J."/>
            <person name="Jiang P.F."/>
            <person name="Han X.M."/>
            <person name="Li X.Y."/>
            <person name="Wang H.M."/>
            <person name="Wang Y.J."/>
            <person name="Wang X.X."/>
            <person name="Zeng Q.Y."/>
        </authorList>
    </citation>
    <scope>NUCLEOTIDE SEQUENCE [LARGE SCALE GENOMIC DNA]</scope>
    <source>
        <strain evidence="2">cv. PAL-ZL1</strain>
    </source>
</reference>
<dbReference type="EMBL" id="RCHU02000001">
    <property type="protein sequence ID" value="KAL3611495.1"/>
    <property type="molecule type" value="Genomic_DNA"/>
</dbReference>
<evidence type="ECO:0000313" key="2">
    <source>
        <dbReference type="Proteomes" id="UP000309997"/>
    </source>
</evidence>
<accession>A0ACC4D1X9</accession>
<dbReference type="Proteomes" id="UP000309997">
    <property type="component" value="Unassembled WGS sequence"/>
</dbReference>
<proteinExistence type="predicted"/>
<sequence length="79" mass="8871">MRIRTTKQASIFTLDPFPSPILLTQTEKSIGEAEGFVSRSICYNESQVEEKANEEVEEKTSKDEAKIQVVAVLARRAIN</sequence>
<name>A0ACC4D1X9_POPAL</name>
<keyword evidence="2" id="KW-1185">Reference proteome</keyword>
<evidence type="ECO:0000313" key="1">
    <source>
        <dbReference type="EMBL" id="KAL3611495.1"/>
    </source>
</evidence>
<gene>
    <name evidence="1" type="ORF">D5086_002515</name>
</gene>
<protein>
    <submittedName>
        <fullName evidence="1">Uncharacterized protein</fullName>
    </submittedName>
</protein>
<organism evidence="1 2">
    <name type="scientific">Populus alba</name>
    <name type="common">White poplar</name>
    <dbReference type="NCBI Taxonomy" id="43335"/>
    <lineage>
        <taxon>Eukaryota</taxon>
        <taxon>Viridiplantae</taxon>
        <taxon>Streptophyta</taxon>
        <taxon>Embryophyta</taxon>
        <taxon>Tracheophyta</taxon>
        <taxon>Spermatophyta</taxon>
        <taxon>Magnoliopsida</taxon>
        <taxon>eudicotyledons</taxon>
        <taxon>Gunneridae</taxon>
        <taxon>Pentapetalae</taxon>
        <taxon>rosids</taxon>
        <taxon>fabids</taxon>
        <taxon>Malpighiales</taxon>
        <taxon>Salicaceae</taxon>
        <taxon>Saliceae</taxon>
        <taxon>Populus</taxon>
    </lineage>
</organism>
<comment type="caution">
    <text evidence="1">The sequence shown here is derived from an EMBL/GenBank/DDBJ whole genome shotgun (WGS) entry which is preliminary data.</text>
</comment>